<reference evidence="1 2" key="1">
    <citation type="journal article" date="2016" name="Biochim. Biophys. Acta">
        <title>Characterization of red-shifted phycobilisomes isolated from the chlorophyll f-containing cyanobacterium Halomicronema hongdechloris.</title>
        <authorList>
            <person name="Li Y."/>
            <person name="Lin Y."/>
            <person name="Garvey C.J."/>
            <person name="Birch D."/>
            <person name="Corkery R.W."/>
            <person name="Loughlin P.C."/>
            <person name="Scheer H."/>
            <person name="Willows R.D."/>
            <person name="Chen M."/>
        </authorList>
    </citation>
    <scope>NUCLEOTIDE SEQUENCE [LARGE SCALE GENOMIC DNA]</scope>
    <source>
        <strain evidence="1 2">C2206</strain>
    </source>
</reference>
<proteinExistence type="predicted"/>
<organism evidence="1 2">
    <name type="scientific">Halomicronema hongdechloris C2206</name>
    <dbReference type="NCBI Taxonomy" id="1641165"/>
    <lineage>
        <taxon>Bacteria</taxon>
        <taxon>Bacillati</taxon>
        <taxon>Cyanobacteriota</taxon>
        <taxon>Cyanophyceae</taxon>
        <taxon>Nodosilineales</taxon>
        <taxon>Nodosilineaceae</taxon>
        <taxon>Halomicronema</taxon>
    </lineage>
</organism>
<evidence type="ECO:0000313" key="1">
    <source>
        <dbReference type="EMBL" id="ASC71607.1"/>
    </source>
</evidence>
<dbReference type="KEGG" id="hhg:XM38_025600"/>
<dbReference type="Proteomes" id="UP000191901">
    <property type="component" value="Chromosome"/>
</dbReference>
<dbReference type="AlphaFoldDB" id="A0A1Z3HN85"/>
<gene>
    <name evidence="1" type="ORF">XM38_025600</name>
</gene>
<evidence type="ECO:0000313" key="2">
    <source>
        <dbReference type="Proteomes" id="UP000191901"/>
    </source>
</evidence>
<name>A0A1Z3HN85_9CYAN</name>
<sequence length="92" mass="10049">MFWETSAGEQWLKRLVVAAIYVFGIKRGVGAESLCEFFHNLHIGQHIGVSALDFAGVITTGTLALNEASRKCSPSLAPPPLRCYSTPWLSLN</sequence>
<protein>
    <submittedName>
        <fullName evidence="1">Uncharacterized protein</fullName>
    </submittedName>
</protein>
<keyword evidence="2" id="KW-1185">Reference proteome</keyword>
<accession>A0A1Z3HN85</accession>
<dbReference type="EMBL" id="CP021983">
    <property type="protein sequence ID" value="ASC71607.1"/>
    <property type="molecule type" value="Genomic_DNA"/>
</dbReference>